<reference evidence="3 4" key="1">
    <citation type="submission" date="2018-02" db="EMBL/GenBank/DDBJ databases">
        <title>The genomes of Aspergillus section Nigri reveals drivers in fungal speciation.</title>
        <authorList>
            <consortium name="DOE Joint Genome Institute"/>
            <person name="Vesth T.C."/>
            <person name="Nybo J."/>
            <person name="Theobald S."/>
            <person name="Brandl J."/>
            <person name="Frisvad J.C."/>
            <person name="Nielsen K.F."/>
            <person name="Lyhne E.K."/>
            <person name="Kogle M.E."/>
            <person name="Kuo A."/>
            <person name="Riley R."/>
            <person name="Clum A."/>
            <person name="Nolan M."/>
            <person name="Lipzen A."/>
            <person name="Salamov A."/>
            <person name="Henrissat B."/>
            <person name="Wiebenga A."/>
            <person name="De vries R.P."/>
            <person name="Grigoriev I.V."/>
            <person name="Mortensen U.H."/>
            <person name="Andersen M.R."/>
            <person name="Baker S.E."/>
        </authorList>
    </citation>
    <scope>NUCLEOTIDE SEQUENCE [LARGE SCALE GENOMIC DNA]</scope>
    <source>
        <strain evidence="3 4">CBS 707.79</strain>
    </source>
</reference>
<evidence type="ECO:0000256" key="1">
    <source>
        <dbReference type="SAM" id="MobiDB-lite"/>
    </source>
</evidence>
<gene>
    <name evidence="3" type="ORF">BO71DRAFT_71210</name>
</gene>
<protein>
    <submittedName>
        <fullName evidence="3">Uncharacterized protein</fullName>
    </submittedName>
</protein>
<name>A0A319DKZ8_9EURO</name>
<dbReference type="Proteomes" id="UP000247810">
    <property type="component" value="Unassembled WGS sequence"/>
</dbReference>
<keyword evidence="2" id="KW-1133">Transmembrane helix</keyword>
<proteinExistence type="predicted"/>
<keyword evidence="2" id="KW-0812">Transmembrane</keyword>
<evidence type="ECO:0000313" key="4">
    <source>
        <dbReference type="Proteomes" id="UP000247810"/>
    </source>
</evidence>
<dbReference type="AlphaFoldDB" id="A0A319DKZ8"/>
<accession>A0A319DKZ8</accession>
<evidence type="ECO:0000256" key="2">
    <source>
        <dbReference type="SAM" id="Phobius"/>
    </source>
</evidence>
<feature type="region of interest" description="Disordered" evidence="1">
    <location>
        <begin position="46"/>
        <end position="83"/>
    </location>
</feature>
<keyword evidence="4" id="KW-1185">Reference proteome</keyword>
<feature type="transmembrane region" description="Helical" evidence="2">
    <location>
        <begin position="20"/>
        <end position="43"/>
    </location>
</feature>
<organism evidence="3 4">
    <name type="scientific">Aspergillus ellipticus CBS 707.79</name>
    <dbReference type="NCBI Taxonomy" id="1448320"/>
    <lineage>
        <taxon>Eukaryota</taxon>
        <taxon>Fungi</taxon>
        <taxon>Dikarya</taxon>
        <taxon>Ascomycota</taxon>
        <taxon>Pezizomycotina</taxon>
        <taxon>Eurotiomycetes</taxon>
        <taxon>Eurotiomycetidae</taxon>
        <taxon>Eurotiales</taxon>
        <taxon>Aspergillaceae</taxon>
        <taxon>Aspergillus</taxon>
        <taxon>Aspergillus subgen. Circumdati</taxon>
    </lineage>
</organism>
<feature type="compositionally biased region" description="Polar residues" evidence="1">
    <location>
        <begin position="56"/>
        <end position="65"/>
    </location>
</feature>
<dbReference type="EMBL" id="KZ825814">
    <property type="protein sequence ID" value="PYH98216.1"/>
    <property type="molecule type" value="Genomic_DNA"/>
</dbReference>
<evidence type="ECO:0000313" key="3">
    <source>
        <dbReference type="EMBL" id="PYH98216.1"/>
    </source>
</evidence>
<sequence>MGRSWVFGVSGPTEPKLNSAVPVQISVPVVPLTHALSIYLNYVSPKKKKKPKKKTGMQSHHSASVITKAHIPRLFANHNHNRD</sequence>
<dbReference type="VEuPathDB" id="FungiDB:BO71DRAFT_71210"/>
<feature type="compositionally biased region" description="Basic residues" evidence="1">
    <location>
        <begin position="46"/>
        <end position="55"/>
    </location>
</feature>
<keyword evidence="2" id="KW-0472">Membrane</keyword>